<dbReference type="PANTHER" id="PTHR32305:SF15">
    <property type="entry name" value="PROTEIN RHSA-RELATED"/>
    <property type="match status" value="1"/>
</dbReference>
<dbReference type="InterPro" id="IPR045351">
    <property type="entry name" value="DUF6531"/>
</dbReference>
<feature type="domain" description="Teneurin-like YD-shell" evidence="5">
    <location>
        <begin position="684"/>
        <end position="967"/>
    </location>
</feature>
<evidence type="ECO:0000256" key="2">
    <source>
        <dbReference type="SAM" id="MobiDB-lite"/>
    </source>
</evidence>
<feature type="domain" description="DUF6531" evidence="4">
    <location>
        <begin position="115"/>
        <end position="183"/>
    </location>
</feature>
<proteinExistence type="predicted"/>
<reference evidence="7 9" key="2">
    <citation type="submission" date="2016-11" db="EMBL/GenBank/DDBJ databases">
        <title>Genome sequencing of Amycolatopsis regifaucium.</title>
        <authorList>
            <person name="Mayilraj S."/>
            <person name="Kaur N."/>
        </authorList>
    </citation>
    <scope>NUCLEOTIDE SEQUENCE [LARGE SCALE GENOMIC DNA]</scope>
    <source>
        <strain evidence="7 9">GY080</strain>
    </source>
</reference>
<evidence type="ECO:0000256" key="3">
    <source>
        <dbReference type="SAM" id="SignalP"/>
    </source>
</evidence>
<sequence length="1035" mass="112086">MDSRRFHRWRLRGIFATTTAVVLAASGITAPANAVAQFTAKPPRPATSQAWHPGTAVDRTPDGGSPPSSDWTSRASRSRADRQASGLASCGDRTGIRPFYPLERFKVSDRMEILVNLSSGNLVVTQDDFSLQGTGLDLAISHVYNNLVPNRGSFGVGTTMSAGADVGLEFSGDNVILHGPSGYCATYVPKTGGGYTAPNGMNAQLRKESDGTFTLIFDSSEEKWRFTGQGWLTSQADRNGNANSYTYHPNGTLASIRDSQGRVTTVASDTQGLVKRIIDPTGADVGTYEYNGNGQLTSFVDRNGHTVALGWDAASNLVSITDPSGNAYHFAFDGADRVTKVSVPNSAKALDTTFEYQSGRTVARDPKGNATTYHFDGEGRQVKAVDALGHERSRSWSANSDVQSTTDSMGNTGKRRYDPLNNLIGTELPTGAKNTLGYTDSAHAHSPTSLKDPAGRELVHEYDGPGNLTKIRSIGALTADLDVRTYNYPQGTLATAKDGNGHLTSYGYDPAGNLTSVTEPAPMGVTGYQYDALSRIVQVTDGRGHKIGYDYDKFDRVVRVTDDSDGDKTLLEVWYDHQGNVIWKIAPTWNIYYSWDRYPVGNQVKTAERTEGTGNEHVTYDYDEAGNLDNVWTSETGQPLLFYYDAANRLVKMTDPGIQDTTFTYDDADRRTSILWPGAGTQTITYDNSGRQTGITVKNTANTETFRATYSYTTAGGEDSDQLQAKTIAGVTTPYSYDPLRRMSKAGPETYGYDLAGNLTNLAGTAFTVNAANQFTQAGNSVNGFDGAGNLISRTDPAETYTYSSTNQLVRATSGGTEVYRAAYDGIDQTQPRSITEQTGVATSSTHVFGQTALGPMWVKENGSTTTYSRDPRGTLVTVRTGTGARHNAITDYQGTVLGLVDTTGAVTANYAYRPYGSSTPSGAAASANKLRYLGQYQTQRGDLLLGYRNYKPDWGRFTQPDPTYQERNAYNYATCDPINNSDATGALSVTSLAKKLWNGAKKLKGPFCYINRALEDTDDSLKDEFKDLTECFLG</sequence>
<evidence type="ECO:0000313" key="6">
    <source>
        <dbReference type="EMBL" id="KZB79209.1"/>
    </source>
</evidence>
<dbReference type="NCBIfam" id="TIGR01643">
    <property type="entry name" value="YD_repeat_2x"/>
    <property type="match status" value="4"/>
</dbReference>
<evidence type="ECO:0000259" key="4">
    <source>
        <dbReference type="Pfam" id="PF20148"/>
    </source>
</evidence>
<dbReference type="EMBL" id="LOBU02000013">
    <property type="protein sequence ID" value="OKA07392.1"/>
    <property type="molecule type" value="Genomic_DNA"/>
</dbReference>
<evidence type="ECO:0000313" key="9">
    <source>
        <dbReference type="Proteomes" id="UP000186883"/>
    </source>
</evidence>
<dbReference type="InterPro" id="IPR056823">
    <property type="entry name" value="TEN-like_YD-shell"/>
</dbReference>
<accession>A0A154M5R2</accession>
<dbReference type="InterPro" id="IPR006530">
    <property type="entry name" value="YD"/>
</dbReference>
<evidence type="ECO:0000259" key="5">
    <source>
        <dbReference type="Pfam" id="PF25023"/>
    </source>
</evidence>
<organism evidence="6 8">
    <name type="scientific">Amycolatopsis regifaucium</name>
    <dbReference type="NCBI Taxonomy" id="546365"/>
    <lineage>
        <taxon>Bacteria</taxon>
        <taxon>Bacillati</taxon>
        <taxon>Actinomycetota</taxon>
        <taxon>Actinomycetes</taxon>
        <taxon>Pseudonocardiales</taxon>
        <taxon>Pseudonocardiaceae</taxon>
        <taxon>Amycolatopsis</taxon>
    </lineage>
</organism>
<feature type="signal peptide" evidence="3">
    <location>
        <begin position="1"/>
        <end position="34"/>
    </location>
</feature>
<dbReference type="Pfam" id="PF25023">
    <property type="entry name" value="TEN_YD-shell"/>
    <property type="match status" value="2"/>
</dbReference>
<evidence type="ECO:0000313" key="8">
    <source>
        <dbReference type="Proteomes" id="UP000076321"/>
    </source>
</evidence>
<feature type="domain" description="Teneurin-like YD-shell" evidence="5">
    <location>
        <begin position="527"/>
        <end position="674"/>
    </location>
</feature>
<dbReference type="AlphaFoldDB" id="A0A154M5R2"/>
<feature type="compositionally biased region" description="Polar residues" evidence="2">
    <location>
        <begin position="395"/>
        <end position="411"/>
    </location>
</feature>
<dbReference type="Pfam" id="PF20148">
    <property type="entry name" value="DUF6531"/>
    <property type="match status" value="1"/>
</dbReference>
<feature type="chain" id="PRO_5043134753" description="Type IV secretion protein Rhs" evidence="3">
    <location>
        <begin position="35"/>
        <end position="1035"/>
    </location>
</feature>
<dbReference type="InterPro" id="IPR050708">
    <property type="entry name" value="T6SS_VgrG/RHS"/>
</dbReference>
<dbReference type="RefSeq" id="WP_061981023.1">
    <property type="nucleotide sequence ID" value="NZ_FOPQ01000002.1"/>
</dbReference>
<feature type="region of interest" description="Disordered" evidence="2">
    <location>
        <begin position="391"/>
        <end position="417"/>
    </location>
</feature>
<dbReference type="Proteomes" id="UP000186883">
    <property type="component" value="Unassembled WGS sequence"/>
</dbReference>
<keyword evidence="1" id="KW-0677">Repeat</keyword>
<dbReference type="NCBIfam" id="TIGR03696">
    <property type="entry name" value="Rhs_assc_core"/>
    <property type="match status" value="1"/>
</dbReference>
<dbReference type="Gene3D" id="2.180.10.10">
    <property type="entry name" value="RHS repeat-associated core"/>
    <property type="match status" value="1"/>
</dbReference>
<evidence type="ECO:0008006" key="10">
    <source>
        <dbReference type="Google" id="ProtNLM"/>
    </source>
</evidence>
<protein>
    <recommendedName>
        <fullName evidence="10">Type IV secretion protein Rhs</fullName>
    </recommendedName>
</protein>
<comment type="caution">
    <text evidence="6">The sequence shown here is derived from an EMBL/GenBank/DDBJ whole genome shotgun (WGS) entry which is preliminary data.</text>
</comment>
<name>A0A154M5R2_9PSEU</name>
<keyword evidence="3" id="KW-0732">Signal</keyword>
<keyword evidence="9" id="KW-1185">Reference proteome</keyword>
<feature type="region of interest" description="Disordered" evidence="2">
    <location>
        <begin position="40"/>
        <end position="89"/>
    </location>
</feature>
<evidence type="ECO:0000313" key="7">
    <source>
        <dbReference type="EMBL" id="OKA07392.1"/>
    </source>
</evidence>
<dbReference type="Pfam" id="PF05593">
    <property type="entry name" value="RHS_repeat"/>
    <property type="match status" value="2"/>
</dbReference>
<dbReference type="Proteomes" id="UP000076321">
    <property type="component" value="Unassembled WGS sequence"/>
</dbReference>
<dbReference type="InterPro" id="IPR022385">
    <property type="entry name" value="Rhs_assc_core"/>
</dbReference>
<dbReference type="EMBL" id="LQCI01000052">
    <property type="protein sequence ID" value="KZB79209.1"/>
    <property type="molecule type" value="Genomic_DNA"/>
</dbReference>
<dbReference type="InterPro" id="IPR031325">
    <property type="entry name" value="RHS_repeat"/>
</dbReference>
<evidence type="ECO:0000256" key="1">
    <source>
        <dbReference type="ARBA" id="ARBA00022737"/>
    </source>
</evidence>
<dbReference type="PANTHER" id="PTHR32305">
    <property type="match status" value="1"/>
</dbReference>
<reference evidence="6 8" key="1">
    <citation type="submission" date="2015-12" db="EMBL/GenBank/DDBJ databases">
        <title>Amycolatopsis regifaucium genome sequencing and assembly.</title>
        <authorList>
            <person name="Mayilraj S."/>
        </authorList>
    </citation>
    <scope>NUCLEOTIDE SEQUENCE [LARGE SCALE GENOMIC DNA]</scope>
    <source>
        <strain evidence="6 8">GY080</strain>
    </source>
</reference>
<dbReference type="OrthoDB" id="291011at2"/>
<gene>
    <name evidence="7" type="ORF">ATP06_0216225</name>
    <name evidence="6" type="ORF">AVL48_16545</name>
</gene>